<dbReference type="Proteomes" id="UP000253153">
    <property type="component" value="Unassembled WGS sequence"/>
</dbReference>
<dbReference type="EMBL" id="QKXC01000361">
    <property type="protein sequence ID" value="RBR06136.1"/>
    <property type="molecule type" value="Genomic_DNA"/>
</dbReference>
<dbReference type="Pfam" id="PF00646">
    <property type="entry name" value="F-box"/>
    <property type="match status" value="1"/>
</dbReference>
<dbReference type="OrthoDB" id="2687876at2759"/>
<feature type="domain" description="F-box" evidence="1">
    <location>
        <begin position="67"/>
        <end position="113"/>
    </location>
</feature>
<comment type="caution">
    <text evidence="2">The sequence shown here is derived from an EMBL/GenBank/DDBJ whole genome shotgun (WGS) entry which is preliminary data.</text>
</comment>
<gene>
    <name evidence="2" type="ORF">FIESC28_11151</name>
</gene>
<sequence length="351" mass="39680">MATLRRPGYRSVTDHRFKDEDKDAIIRTVSYHREDFDRAVIWFSPDQHADVRPSIATPFPRTSNVGLGILDCLPPELLNDVLFRLDVHSLFKFRQTNLRSRQMVDSLKQYQMVVSHGLNLFCALLRTSLAIDTPLLDFYDILCTKNCSLCGEFGGFVSLLIWKRCCFGCIKKAPECQVHTRTAAPKEHHLTKNESKQLRSFKALPGKYTIVGGSMHQRRITVVSRHQTDLILSRENNSLEEAGPLRPFPSPKFNLMASCALPYYDKLTGKVENGIACAGCQLALERGIIGFRIEECALVARDKVHAPEGFLEHFRCCEQAQRLWESSCGGTKKPAQLPEIARRCGYFGQSG</sequence>
<dbReference type="InterPro" id="IPR001810">
    <property type="entry name" value="F-box_dom"/>
</dbReference>
<proteinExistence type="predicted"/>
<dbReference type="GeneID" id="42000574"/>
<evidence type="ECO:0000259" key="1">
    <source>
        <dbReference type="PROSITE" id="PS50181"/>
    </source>
</evidence>
<accession>A0A366QPT5</accession>
<protein>
    <recommendedName>
        <fullName evidence="1">F-box domain-containing protein</fullName>
    </recommendedName>
</protein>
<dbReference type="PROSITE" id="PS50181">
    <property type="entry name" value="FBOX"/>
    <property type="match status" value="1"/>
</dbReference>
<evidence type="ECO:0000313" key="3">
    <source>
        <dbReference type="Proteomes" id="UP000253153"/>
    </source>
</evidence>
<evidence type="ECO:0000313" key="2">
    <source>
        <dbReference type="EMBL" id="RBR06136.1"/>
    </source>
</evidence>
<organism evidence="2 3">
    <name type="scientific">Fusarium coffeatum</name>
    <dbReference type="NCBI Taxonomy" id="231269"/>
    <lineage>
        <taxon>Eukaryota</taxon>
        <taxon>Fungi</taxon>
        <taxon>Dikarya</taxon>
        <taxon>Ascomycota</taxon>
        <taxon>Pezizomycotina</taxon>
        <taxon>Sordariomycetes</taxon>
        <taxon>Hypocreomycetidae</taxon>
        <taxon>Hypocreales</taxon>
        <taxon>Nectriaceae</taxon>
        <taxon>Fusarium</taxon>
        <taxon>Fusarium incarnatum-equiseti species complex</taxon>
    </lineage>
</organism>
<keyword evidence="3" id="KW-1185">Reference proteome</keyword>
<reference evidence="2 3" key="1">
    <citation type="submission" date="2018-06" db="EMBL/GenBank/DDBJ databases">
        <title>Fusarium incarnatum-equiseti species complex species 28.</title>
        <authorList>
            <person name="Gardiner D.M."/>
        </authorList>
    </citation>
    <scope>NUCLEOTIDE SEQUENCE [LARGE SCALE GENOMIC DNA]</scope>
    <source>
        <strain evidence="2 3">FIESC_28</strain>
    </source>
</reference>
<dbReference type="AlphaFoldDB" id="A0A366QPT5"/>
<name>A0A366QPT5_9HYPO</name>
<dbReference type="RefSeq" id="XP_031010634.1">
    <property type="nucleotide sequence ID" value="XM_031165278.1"/>
</dbReference>